<dbReference type="EMBL" id="GEDV01008689">
    <property type="protein sequence ID" value="JAP79868.1"/>
    <property type="molecule type" value="Transcribed_RNA"/>
</dbReference>
<reference evidence="2" key="1">
    <citation type="journal article" date="2016" name="Ticks Tick Borne Dis.">
        <title>De novo assembly and annotation of the salivary gland transcriptome of Rhipicephalus appendiculatus male and female ticks during blood feeding.</title>
        <authorList>
            <person name="de Castro M.H."/>
            <person name="de Klerk D."/>
            <person name="Pienaar R."/>
            <person name="Latif A.A."/>
            <person name="Rees D.J."/>
            <person name="Mans B.J."/>
        </authorList>
    </citation>
    <scope>NUCLEOTIDE SEQUENCE</scope>
    <source>
        <tissue evidence="2">Salivary glands</tissue>
    </source>
</reference>
<proteinExistence type="predicted"/>
<sequence length="450" mass="48314">MLSYLTHKLRTPELNGSNSFHTKTDDDHDSGTESDDESAEIEELQKYMEQSIQLEDGSRGHSPSRRRAAAAVLCQHASFRQQQLEPQQPNNKSADRRRLLPQQQQQHYHHLHQQHHHSELLSGPAVVTALLTATSTGHHHHHLHQHHPCCHAVGTNGMVPPNSSPVPLDSALPSDSDPNVEQHSSEEELEVINNRAGSAEKRKWSQANQRRARGARASLRRSRSDGGGDTSSDEEEYDAASGATLADGVSSRAMANGVCRRNASDVEDDDDDEDDDEEDEEVRDLTWSGRVGAGVGVGEGVMNGVHGSASSAASSARSSSQRSSSSSSTAVVPPTPVEFRASPPLHVHRPYNGSPPPKVFHAAPGVVGGSSTSSSTSSSSTSSGPTTLTLSASAHIPAFEVCAVSPRKRHRQDRGGGGTAFGVFSLVDGGPVQRPCLDFEKMQQIRVKLL</sequence>
<feature type="region of interest" description="Disordered" evidence="1">
    <location>
        <begin position="1"/>
        <end position="41"/>
    </location>
</feature>
<protein>
    <submittedName>
        <fullName evidence="2">Nucleolar and coiled body phosphoprotein 1</fullName>
    </submittedName>
</protein>
<feature type="compositionally biased region" description="Acidic residues" evidence="1">
    <location>
        <begin position="32"/>
        <end position="41"/>
    </location>
</feature>
<organism evidence="2">
    <name type="scientific">Rhipicephalus appendiculatus</name>
    <name type="common">Brown ear tick</name>
    <dbReference type="NCBI Taxonomy" id="34631"/>
    <lineage>
        <taxon>Eukaryota</taxon>
        <taxon>Metazoa</taxon>
        <taxon>Ecdysozoa</taxon>
        <taxon>Arthropoda</taxon>
        <taxon>Chelicerata</taxon>
        <taxon>Arachnida</taxon>
        <taxon>Acari</taxon>
        <taxon>Parasitiformes</taxon>
        <taxon>Ixodida</taxon>
        <taxon>Ixodoidea</taxon>
        <taxon>Ixodidae</taxon>
        <taxon>Rhipicephalinae</taxon>
        <taxon>Rhipicephalus</taxon>
        <taxon>Rhipicephalus</taxon>
    </lineage>
</organism>
<feature type="compositionally biased region" description="Basic and acidic residues" evidence="1">
    <location>
        <begin position="22"/>
        <end position="31"/>
    </location>
</feature>
<feature type="compositionally biased region" description="Gly residues" evidence="1">
    <location>
        <begin position="291"/>
        <end position="301"/>
    </location>
</feature>
<feature type="region of interest" description="Disordered" evidence="1">
    <location>
        <begin position="154"/>
        <end position="388"/>
    </location>
</feature>
<accession>A0A131YMR8</accession>
<dbReference type="PANTHER" id="PTHR41142:SF1">
    <property type="entry name" value="SI:DKEY-16J16.4"/>
    <property type="match status" value="1"/>
</dbReference>
<feature type="compositionally biased region" description="Low complexity" evidence="1">
    <location>
        <begin position="302"/>
        <end position="328"/>
    </location>
</feature>
<feature type="compositionally biased region" description="Basic residues" evidence="1">
    <location>
        <begin position="210"/>
        <end position="221"/>
    </location>
</feature>
<evidence type="ECO:0000313" key="2">
    <source>
        <dbReference type="EMBL" id="JAP79868.1"/>
    </source>
</evidence>
<name>A0A131YMR8_RHIAP</name>
<evidence type="ECO:0000256" key="1">
    <source>
        <dbReference type="SAM" id="MobiDB-lite"/>
    </source>
</evidence>
<feature type="compositionally biased region" description="Acidic residues" evidence="1">
    <location>
        <begin position="265"/>
        <end position="282"/>
    </location>
</feature>
<dbReference type="AlphaFoldDB" id="A0A131YMR8"/>
<dbReference type="PANTHER" id="PTHR41142">
    <property type="entry name" value="SI:DKEY-16J16.4"/>
    <property type="match status" value="1"/>
</dbReference>
<feature type="compositionally biased region" description="Low complexity" evidence="1">
    <location>
        <begin position="362"/>
        <end position="388"/>
    </location>
</feature>